<dbReference type="OrthoDB" id="6420725at2759"/>
<reference evidence="2" key="1">
    <citation type="submission" date="2021-12" db="EMBL/GenBank/DDBJ databases">
        <authorList>
            <person name="King R."/>
        </authorList>
    </citation>
    <scope>NUCLEOTIDE SEQUENCE</scope>
</reference>
<evidence type="ECO:0000256" key="1">
    <source>
        <dbReference type="SAM" id="MobiDB-lite"/>
    </source>
</evidence>
<dbReference type="AlphaFoldDB" id="A0A9P0BIW3"/>
<sequence>MDNCIPLTQIISYETYSKENCNIQGNSYNLYNENIMENSHEDNVINKITTHENDNLNNSTNARPKKGRKRKFPEQNRMQKKKKLNTGQEYINHKGKVVEKKEFKGENFDCKCPKKCAEKLTVEQRRAEFNKFWTAGSYETRCALLQGCVKQKNKKRCYSDTSRRQFTREYTICDVPVCKKMLTNTFSISQSRVDVALAKFSAHMPLNDQRGVKSGGKNKIPDSEIEKMRDFFEKLPKSGGKSSYISGDLNLTILFNMFTEKYPNSCSRSRFKKYFYEECNLRFKKTPSSNKASKGSKINQFMSVLNLFGNEANVTKNNLIDNTNNVQLTNYDYLNNQFSYNNIQEINVPLEVEISTGSNEYTNENTVKIFSETNTNVATEQMAIECEPRPQKGRKRKFPEQNRELKKKKLNTGQQYINNKGKLVEKKEFKGENFDCKCPKKCCEKISVDIRRAEFNKFWTSGSFETRCALLQGYVKQKNKKRNYSNTSKRKYTREYSLYNIPVCKKTLFNTLSISQSRVDVALAKYSAHMPLNDQRGVKSGGKNKIPDSEIEKMKVFFDDLPKYDIKNSTAKFLAPNLNLQIVYDLYNAKHPNSVSQSRFKKYFYNECNLRFKKVSKEGKKNGNKVDIVQQAFTQ</sequence>
<dbReference type="Proteomes" id="UP001154078">
    <property type="component" value="Chromosome 9"/>
</dbReference>
<name>A0A9P0BIW3_BRAAE</name>
<organism evidence="2 3">
    <name type="scientific">Brassicogethes aeneus</name>
    <name type="common">Rape pollen beetle</name>
    <name type="synonym">Meligethes aeneus</name>
    <dbReference type="NCBI Taxonomy" id="1431903"/>
    <lineage>
        <taxon>Eukaryota</taxon>
        <taxon>Metazoa</taxon>
        <taxon>Ecdysozoa</taxon>
        <taxon>Arthropoda</taxon>
        <taxon>Hexapoda</taxon>
        <taxon>Insecta</taxon>
        <taxon>Pterygota</taxon>
        <taxon>Neoptera</taxon>
        <taxon>Endopterygota</taxon>
        <taxon>Coleoptera</taxon>
        <taxon>Polyphaga</taxon>
        <taxon>Cucujiformia</taxon>
        <taxon>Nitidulidae</taxon>
        <taxon>Meligethinae</taxon>
        <taxon>Brassicogethes</taxon>
    </lineage>
</organism>
<keyword evidence="3" id="KW-1185">Reference proteome</keyword>
<proteinExistence type="predicted"/>
<evidence type="ECO:0000313" key="3">
    <source>
        <dbReference type="Proteomes" id="UP001154078"/>
    </source>
</evidence>
<feature type="region of interest" description="Disordered" evidence="1">
    <location>
        <begin position="52"/>
        <end position="82"/>
    </location>
</feature>
<dbReference type="EMBL" id="OV121140">
    <property type="protein sequence ID" value="CAH0564100.1"/>
    <property type="molecule type" value="Genomic_DNA"/>
</dbReference>
<protein>
    <submittedName>
        <fullName evidence="2">Uncharacterized protein</fullName>
    </submittedName>
</protein>
<dbReference type="PANTHER" id="PTHR10773">
    <property type="entry name" value="DNA-DIRECTED RNA POLYMERASES I, II, AND III SUBUNIT RPABC2"/>
    <property type="match status" value="1"/>
</dbReference>
<accession>A0A9P0BIW3</accession>
<evidence type="ECO:0000313" key="2">
    <source>
        <dbReference type="EMBL" id="CAH0564100.1"/>
    </source>
</evidence>
<dbReference type="PANTHER" id="PTHR10773:SF19">
    <property type="match status" value="1"/>
</dbReference>
<gene>
    <name evidence="2" type="ORF">MELIAE_LOCUS12724</name>
</gene>